<evidence type="ECO:0000313" key="1">
    <source>
        <dbReference type="EMBL" id="MDY7226398.1"/>
    </source>
</evidence>
<keyword evidence="2" id="KW-1185">Reference proteome</keyword>
<gene>
    <name evidence="1" type="ORF">SYV04_08380</name>
</gene>
<comment type="caution">
    <text evidence="1">The sequence shown here is derived from an EMBL/GenBank/DDBJ whole genome shotgun (WGS) entry which is preliminary data.</text>
</comment>
<evidence type="ECO:0000313" key="2">
    <source>
        <dbReference type="Proteomes" id="UP001291309"/>
    </source>
</evidence>
<accession>A0ABU5GYZ1</accession>
<reference evidence="1 2" key="1">
    <citation type="submission" date="2023-12" db="EMBL/GenBank/DDBJ databases">
        <title>the genome sequence of Hyalangium sp. s54d21.</title>
        <authorList>
            <person name="Zhang X."/>
        </authorList>
    </citation>
    <scope>NUCLEOTIDE SEQUENCE [LARGE SCALE GENOMIC DNA]</scope>
    <source>
        <strain evidence="2">s54d21</strain>
    </source>
</reference>
<dbReference type="EMBL" id="JAXIVS010000002">
    <property type="protein sequence ID" value="MDY7226398.1"/>
    <property type="molecule type" value="Genomic_DNA"/>
</dbReference>
<dbReference type="RefSeq" id="WP_321545117.1">
    <property type="nucleotide sequence ID" value="NZ_JAXIVS010000002.1"/>
</dbReference>
<dbReference type="Proteomes" id="UP001291309">
    <property type="component" value="Unassembled WGS sequence"/>
</dbReference>
<protein>
    <submittedName>
        <fullName evidence="1">Uncharacterized protein</fullName>
    </submittedName>
</protein>
<organism evidence="1 2">
    <name type="scientific">Hyalangium rubrum</name>
    <dbReference type="NCBI Taxonomy" id="3103134"/>
    <lineage>
        <taxon>Bacteria</taxon>
        <taxon>Pseudomonadati</taxon>
        <taxon>Myxococcota</taxon>
        <taxon>Myxococcia</taxon>
        <taxon>Myxococcales</taxon>
        <taxon>Cystobacterineae</taxon>
        <taxon>Archangiaceae</taxon>
        <taxon>Hyalangium</taxon>
    </lineage>
</organism>
<proteinExistence type="predicted"/>
<name>A0ABU5GYZ1_9BACT</name>
<sequence length="206" mass="23633">MWLDNIVFEKRVIEDERLDLSDKDGNYYLGPELLLRRCTLVLKVPAKRLHLVGTRLIDCSVEVKKELKGLAWNKTQLKGCRVTGRLIGCDFGYWPVPEVPYTEMGGIEDCDFSDAQLDACRFIGCDARTLRFPSWPYFTLLDPYRRSRELDDIQWPGRLNVVLHGFSELPEKTAAVTYSATSLAERYGTTEDAIWAVLQRLDGTKH</sequence>